<name>A0A975IRD1_9MICO</name>
<evidence type="ECO:0000313" key="8">
    <source>
        <dbReference type="EMBL" id="QTX05961.1"/>
    </source>
</evidence>
<protein>
    <submittedName>
        <fullName evidence="8">DMT family transporter</fullName>
    </submittedName>
</protein>
<comment type="subcellular location">
    <subcellularLocation>
        <location evidence="1">Membrane</location>
        <topology evidence="1">Multi-pass membrane protein</topology>
    </subcellularLocation>
</comment>
<keyword evidence="5 6" id="KW-0472">Membrane</keyword>
<evidence type="ECO:0000259" key="7">
    <source>
        <dbReference type="Pfam" id="PF00892"/>
    </source>
</evidence>
<evidence type="ECO:0000256" key="4">
    <source>
        <dbReference type="ARBA" id="ARBA00022989"/>
    </source>
</evidence>
<dbReference type="RefSeq" id="WP_210901442.1">
    <property type="nucleotide sequence ID" value="NZ_CP071696.1"/>
</dbReference>
<dbReference type="SUPFAM" id="SSF103481">
    <property type="entry name" value="Multidrug resistance efflux transporter EmrE"/>
    <property type="match status" value="2"/>
</dbReference>
<dbReference type="EMBL" id="CP071696">
    <property type="protein sequence ID" value="QTX05961.1"/>
    <property type="molecule type" value="Genomic_DNA"/>
</dbReference>
<feature type="transmembrane region" description="Helical" evidence="6">
    <location>
        <begin position="188"/>
        <end position="212"/>
    </location>
</feature>
<organism evidence="8 9">
    <name type="scientific">Agromyces archimandritae</name>
    <dbReference type="NCBI Taxonomy" id="2781962"/>
    <lineage>
        <taxon>Bacteria</taxon>
        <taxon>Bacillati</taxon>
        <taxon>Actinomycetota</taxon>
        <taxon>Actinomycetes</taxon>
        <taxon>Micrococcales</taxon>
        <taxon>Microbacteriaceae</taxon>
        <taxon>Agromyces</taxon>
    </lineage>
</organism>
<feature type="transmembrane region" description="Helical" evidence="6">
    <location>
        <begin position="12"/>
        <end position="31"/>
    </location>
</feature>
<keyword evidence="3 6" id="KW-0812">Transmembrane</keyword>
<feature type="transmembrane region" description="Helical" evidence="6">
    <location>
        <begin position="154"/>
        <end position="176"/>
    </location>
</feature>
<dbReference type="GO" id="GO:0016020">
    <property type="term" value="C:membrane"/>
    <property type="evidence" value="ECO:0007669"/>
    <property type="project" value="UniProtKB-SubCell"/>
</dbReference>
<dbReference type="AlphaFoldDB" id="A0A975IRD1"/>
<evidence type="ECO:0000256" key="6">
    <source>
        <dbReference type="SAM" id="Phobius"/>
    </source>
</evidence>
<evidence type="ECO:0000256" key="1">
    <source>
        <dbReference type="ARBA" id="ARBA00004141"/>
    </source>
</evidence>
<evidence type="ECO:0000313" key="9">
    <source>
        <dbReference type="Proteomes" id="UP000671914"/>
    </source>
</evidence>
<comment type="similarity">
    <text evidence="2">Belongs to the EamA transporter family.</text>
</comment>
<dbReference type="Pfam" id="PF00892">
    <property type="entry name" value="EamA"/>
    <property type="match status" value="2"/>
</dbReference>
<feature type="transmembrane region" description="Helical" evidence="6">
    <location>
        <begin position="130"/>
        <end position="148"/>
    </location>
</feature>
<feature type="transmembrane region" description="Helical" evidence="6">
    <location>
        <begin position="43"/>
        <end position="62"/>
    </location>
</feature>
<dbReference type="PANTHER" id="PTHR32322">
    <property type="entry name" value="INNER MEMBRANE TRANSPORTER"/>
    <property type="match status" value="1"/>
</dbReference>
<dbReference type="InterPro" id="IPR050638">
    <property type="entry name" value="AA-Vitamin_Transporters"/>
</dbReference>
<feature type="transmembrane region" description="Helical" evidence="6">
    <location>
        <begin position="74"/>
        <end position="95"/>
    </location>
</feature>
<accession>A0A975IRD1</accession>
<feature type="transmembrane region" description="Helical" evidence="6">
    <location>
        <begin position="245"/>
        <end position="269"/>
    </location>
</feature>
<dbReference type="InterPro" id="IPR037185">
    <property type="entry name" value="EmrE-like"/>
</dbReference>
<feature type="domain" description="EamA" evidence="7">
    <location>
        <begin position="162"/>
        <end position="291"/>
    </location>
</feature>
<feature type="transmembrane region" description="Helical" evidence="6">
    <location>
        <begin position="101"/>
        <end position="123"/>
    </location>
</feature>
<feature type="transmembrane region" description="Helical" evidence="6">
    <location>
        <begin position="218"/>
        <end position="238"/>
    </location>
</feature>
<keyword evidence="9" id="KW-1185">Reference proteome</keyword>
<dbReference type="InterPro" id="IPR000620">
    <property type="entry name" value="EamA_dom"/>
</dbReference>
<dbReference type="KEGG" id="aarc:G127AT_07180"/>
<feature type="transmembrane region" description="Helical" evidence="6">
    <location>
        <begin position="275"/>
        <end position="294"/>
    </location>
</feature>
<dbReference type="Proteomes" id="UP000671914">
    <property type="component" value="Chromosome"/>
</dbReference>
<keyword evidence="4 6" id="KW-1133">Transmembrane helix</keyword>
<dbReference type="PANTHER" id="PTHR32322:SF2">
    <property type="entry name" value="EAMA DOMAIN-CONTAINING PROTEIN"/>
    <property type="match status" value="1"/>
</dbReference>
<evidence type="ECO:0000256" key="5">
    <source>
        <dbReference type="ARBA" id="ARBA00023136"/>
    </source>
</evidence>
<evidence type="ECO:0000256" key="2">
    <source>
        <dbReference type="ARBA" id="ARBA00007362"/>
    </source>
</evidence>
<reference evidence="8" key="1">
    <citation type="submission" date="2021-03" db="EMBL/GenBank/DDBJ databases">
        <title>Agromyces archimandritus sp. nov., isolated from the cockroach Archimandrita tessellata.</title>
        <authorList>
            <person name="Guzman J."/>
            <person name="Ortuzar M."/>
            <person name="Poehlein A."/>
            <person name="Daniel R."/>
            <person name="Trujillo M."/>
            <person name="Vilcinskas A."/>
        </authorList>
    </citation>
    <scope>NUCLEOTIDE SEQUENCE</scope>
    <source>
        <strain evidence="8">G127AT</strain>
    </source>
</reference>
<feature type="domain" description="EamA" evidence="7">
    <location>
        <begin position="15"/>
        <end position="146"/>
    </location>
</feature>
<proteinExistence type="inferred from homology"/>
<sequence length="319" mass="32447">MSKPIGVLRGAGLALASIAFVATWSSGFLSAKLGVAGAPPATVLFWRFALLAVVMSLVAIPFARRHPLRPGPVLRQALIGVLSQFGYVAFVYLAIAHGVSTGVTALVDAVQPLAIATLVGPLLGLAVRPVQWAGLLIAFAGVTVIIVPDLEQTAAPAGAYLAPVGAVASLVAATLLDRRRPAEMPLVVVLAVHMVAAFAASAVLAAATGTIAPPVSPAFWGAVLYIALVPALAGYALYWTMLRRLGITVFNALLFLVVPTTAVGGALLYGEPFTVATALGILCCGVGVAAVALAERRPAASATAPPASFRGSNPARIPR</sequence>
<gene>
    <name evidence="8" type="ORF">G127AT_07180</name>
</gene>
<evidence type="ECO:0000256" key="3">
    <source>
        <dbReference type="ARBA" id="ARBA00022692"/>
    </source>
</evidence>